<dbReference type="Proteomes" id="UP000077339">
    <property type="component" value="Unassembled WGS sequence"/>
</dbReference>
<evidence type="ECO:0000313" key="2">
    <source>
        <dbReference type="Proteomes" id="UP000077339"/>
    </source>
</evidence>
<keyword evidence="2" id="KW-1185">Reference proteome</keyword>
<dbReference type="PATRIC" id="fig|1453497.3.peg.931"/>
<proteinExistence type="predicted"/>
<reference evidence="1 2" key="1">
    <citation type="submission" date="2014-02" db="EMBL/GenBank/DDBJ databases">
        <title>Kosmotoga genome sequencing.</title>
        <authorList>
            <person name="Pollo S.M."/>
            <person name="Charchuk R."/>
            <person name="Nesbo C.L."/>
        </authorList>
    </citation>
    <scope>NUCLEOTIDE SEQUENCE [LARGE SCALE GENOMIC DNA]</scope>
    <source>
        <strain evidence="1 2">S304</strain>
    </source>
</reference>
<sequence length="199" mass="22884">MKRVILILALVLAAALIFGYDCGITSATPTEPGTWVSFNPGPATGQTDLFFTILPQIAIRIPPAFDYGELCIERPEEFNGQSFYIDIKKNCPITIDALVSFWMWKNDQWNLITELDPYFILLLVGRTAHIWDGNGWVVDGFTPMTEALPYWYEHNCYDTFWFKLQFSYDYVVCRDWCLNFIAAEYKATVIFTITGELDP</sequence>
<protein>
    <submittedName>
        <fullName evidence="1">Uncharacterized protein</fullName>
    </submittedName>
</protein>
<dbReference type="AlphaFoldDB" id="A0A176JXG6"/>
<organism evidence="1 2">
    <name type="scientific">Kosmotoga arenicorallina S304</name>
    <dbReference type="NCBI Taxonomy" id="1453497"/>
    <lineage>
        <taxon>Bacteria</taxon>
        <taxon>Thermotogati</taxon>
        <taxon>Thermotogota</taxon>
        <taxon>Thermotogae</taxon>
        <taxon>Kosmotogales</taxon>
        <taxon>Kosmotogaceae</taxon>
        <taxon>Kosmotoga</taxon>
    </lineage>
</organism>
<comment type="caution">
    <text evidence="1">The sequence shown here is derived from an EMBL/GenBank/DDBJ whole genome shotgun (WGS) entry which is preliminary data.</text>
</comment>
<dbReference type="RefSeq" id="WP_068348714.1">
    <property type="nucleotide sequence ID" value="NZ_JFHK01000023.1"/>
</dbReference>
<name>A0A176JXG6_9BACT</name>
<dbReference type="EMBL" id="JFHK01000023">
    <property type="protein sequence ID" value="OAA28375.1"/>
    <property type="molecule type" value="Genomic_DNA"/>
</dbReference>
<dbReference type="OrthoDB" id="9821570at2"/>
<evidence type="ECO:0000313" key="1">
    <source>
        <dbReference type="EMBL" id="OAA28375.1"/>
    </source>
</evidence>
<gene>
    <name evidence="1" type="ORF">AT15_04685</name>
</gene>
<dbReference type="STRING" id="1453497.AT15_04685"/>
<accession>A0A176JXG6</accession>